<evidence type="ECO:0000313" key="1">
    <source>
        <dbReference type="EMBL" id="CAG8521528.1"/>
    </source>
</evidence>
<keyword evidence="2" id="KW-1185">Reference proteome</keyword>
<evidence type="ECO:0000313" key="2">
    <source>
        <dbReference type="Proteomes" id="UP000789525"/>
    </source>
</evidence>
<sequence length="498" mass="54160">MYPVPVVLTQQIGGGKSLTYQLPALLCSGTTLVISPLISLITDQILHLHEAGGAASKEEQRSILQRLVQGSSKGKGPVNLNGGLNEIKLPEKIAKSKTFLSTLQKMANNGTLVRIVIDEAHCVSQLGHDFRPDYQKLSILRQLFPHVPILALSATCPPKVLQDLLKTLRMDSVVDGNSKNLHYRVVQKPASASDVIDVMAKYITEEHNGHTGIVYCLSKKDAETVAAGLQDVSKGKIRTGVYHADIGDAEKERLHKKWRKGEVKVVCATIGIDKGDVRFVLHHSMSKSLDGFYQESGRAGRDGKDSDCILYYRGQDVSRLSALCMICYDLPRTYKSVENYNSPSQPQPSVFDSAEGSETLSPCGHCDNCARAQDSLDSRDVTIESWKVVKIARTIETGGGRVTLGMLSDLVRGAGGGAFEVGGGGRGKNKDKVRLDLDDVCGGKVELHKDVSILLPRFSSCGVDSESLSRTWKSPVSRPYGFPGFQKTTLKVARALEL</sequence>
<organism evidence="1 2">
    <name type="scientific">Acaulospora colombiana</name>
    <dbReference type="NCBI Taxonomy" id="27376"/>
    <lineage>
        <taxon>Eukaryota</taxon>
        <taxon>Fungi</taxon>
        <taxon>Fungi incertae sedis</taxon>
        <taxon>Mucoromycota</taxon>
        <taxon>Glomeromycotina</taxon>
        <taxon>Glomeromycetes</taxon>
        <taxon>Diversisporales</taxon>
        <taxon>Acaulosporaceae</taxon>
        <taxon>Acaulospora</taxon>
    </lineage>
</organism>
<gene>
    <name evidence="1" type="ORF">ACOLOM_LOCUS3680</name>
</gene>
<proteinExistence type="predicted"/>
<name>A0ACA9LFJ5_9GLOM</name>
<accession>A0ACA9LFJ5</accession>
<dbReference type="Proteomes" id="UP000789525">
    <property type="component" value="Unassembled WGS sequence"/>
</dbReference>
<comment type="caution">
    <text evidence="1">The sequence shown here is derived from an EMBL/GenBank/DDBJ whole genome shotgun (WGS) entry which is preliminary data.</text>
</comment>
<protein>
    <submittedName>
        <fullName evidence="1">9572_t:CDS:1</fullName>
    </submittedName>
</protein>
<dbReference type="EMBL" id="CAJVPT010005563">
    <property type="protein sequence ID" value="CAG8521528.1"/>
    <property type="molecule type" value="Genomic_DNA"/>
</dbReference>
<reference evidence="1" key="1">
    <citation type="submission" date="2021-06" db="EMBL/GenBank/DDBJ databases">
        <authorList>
            <person name="Kallberg Y."/>
            <person name="Tangrot J."/>
            <person name="Rosling A."/>
        </authorList>
    </citation>
    <scope>NUCLEOTIDE SEQUENCE</scope>
    <source>
        <strain evidence="1">CL356</strain>
    </source>
</reference>